<evidence type="ECO:0000256" key="5">
    <source>
        <dbReference type="ARBA" id="ARBA00022837"/>
    </source>
</evidence>
<proteinExistence type="predicted"/>
<dbReference type="Gene3D" id="2.60.120.200">
    <property type="match status" value="3"/>
</dbReference>
<evidence type="ECO:0000256" key="9">
    <source>
        <dbReference type="SAM" id="Phobius"/>
    </source>
</evidence>
<keyword evidence="6" id="KW-1015">Disulfide bond</keyword>
<evidence type="ECO:0000256" key="1">
    <source>
        <dbReference type="ARBA" id="ARBA00001913"/>
    </source>
</evidence>
<organism evidence="11 12">
    <name type="scientific">Ostreobium quekettii</name>
    <dbReference type="NCBI Taxonomy" id="121088"/>
    <lineage>
        <taxon>Eukaryota</taxon>
        <taxon>Viridiplantae</taxon>
        <taxon>Chlorophyta</taxon>
        <taxon>core chlorophytes</taxon>
        <taxon>Ulvophyceae</taxon>
        <taxon>TCBD clade</taxon>
        <taxon>Bryopsidales</taxon>
        <taxon>Ostreobineae</taxon>
        <taxon>Ostreobiaceae</taxon>
        <taxon>Ostreobium</taxon>
    </lineage>
</organism>
<keyword evidence="2" id="KW-0479">Metal-binding</keyword>
<dbReference type="SUPFAM" id="SSF49899">
    <property type="entry name" value="Concanavalin A-like lectins/glucanases"/>
    <property type="match status" value="3"/>
</dbReference>
<sequence>MDCYGGCTDPRQGYYGFMDEVRVWKVVRNQTQIINDMRKGYDDMEDRNGLVSYWNFDDVETLDEGGFTHDVSGNENHLDLLTPPANEDMPIVGKDIYGKPTELIAGALKFKNSYARATIENMPTKSISVEFWAKTVLADSHPKDSVSNERYAEFVSFATQSKGDGNINNNNGLADTVFMDDAIRIERYLTEFNNSEYLKHTKISTLGAISVHINANRQGNGRHANNWVDFATEWTDNDWHHVAVTWDYDTGNVQLFFDGDSYTPFWRSAAGQVTDQDPNLGGVNPSIAQKVERLPTGSLVLGQNQECFGGCFSPGTAYDGYLANLRVWNRVLDIDQIKRNMFVNDPVDASGLALSYTFKRDRIQGDSDRDLEVLEMNNKKKNKLILGSIGPSYEYSYAPLTDRNFSPLDGPSPGYSGYAMKVHDKQVLIKQDFFDFPQDAITVEFWMWSIDTCWQGVPFSYAHGDYEKMDNAFLIFNYNNWGVSIMEQEGNIDDHNAGFGATDGKWHHIAVTWESASGEVSLYDNGRQAWMVKRAQNKKIPPGGTLILGREQDCLGGCFDSRYGAAGDVQPWIELEYGAQDFFGVMDQVRIWKVKRTPEEIYKGMLADQDNGSGKKNDFINPKDRNLVSYWKFDEGAGYIVHDETPRQNHLHIMEEPDWMVMRWMMRCGNGILEGVEKCDDGNQENGDGCSKACMVEDGFVCTPTSPSKCTRNGPGTGRSGAGWTMLFVGMVVVGIIVVAAVAYRKREYFYEHFPQLEQMVHTSTDKIGKMMGRRPGYDGVLSLDPEAEMDHPGFVNAQVPSTYQPPGRPIPYAPMPDAGNN</sequence>
<dbReference type="InterPro" id="IPR011936">
    <property type="entry name" value="Myxo_disulph_rpt"/>
</dbReference>
<evidence type="ECO:0000313" key="11">
    <source>
        <dbReference type="EMBL" id="CAD7700070.1"/>
    </source>
</evidence>
<feature type="region of interest" description="Disordered" evidence="8">
    <location>
        <begin position="799"/>
        <end position="822"/>
    </location>
</feature>
<keyword evidence="3" id="KW-0732">Signal</keyword>
<dbReference type="NCBIfam" id="TIGR02232">
    <property type="entry name" value="myxo_disulf_rpt"/>
    <property type="match status" value="1"/>
</dbReference>
<reference evidence="11" key="1">
    <citation type="submission" date="2020-12" db="EMBL/GenBank/DDBJ databases">
        <authorList>
            <person name="Iha C."/>
        </authorList>
    </citation>
    <scope>NUCLEOTIDE SEQUENCE</scope>
</reference>
<dbReference type="InterPro" id="IPR013320">
    <property type="entry name" value="ConA-like_dom_sf"/>
</dbReference>
<protein>
    <recommendedName>
        <fullName evidence="10">Pentraxin (PTX) domain-containing protein</fullName>
    </recommendedName>
</protein>
<dbReference type="Proteomes" id="UP000708148">
    <property type="component" value="Unassembled WGS sequence"/>
</dbReference>
<dbReference type="GO" id="GO:0046872">
    <property type="term" value="F:metal ion binding"/>
    <property type="evidence" value="ECO:0007669"/>
    <property type="project" value="UniProtKB-KW"/>
</dbReference>
<comment type="cofactor">
    <cofactor evidence="1">
        <name>Ca(2+)</name>
        <dbReference type="ChEBI" id="CHEBI:29108"/>
    </cofactor>
</comment>
<evidence type="ECO:0000256" key="8">
    <source>
        <dbReference type="SAM" id="MobiDB-lite"/>
    </source>
</evidence>
<dbReference type="EMBL" id="CAJHUC010001170">
    <property type="protein sequence ID" value="CAD7700070.1"/>
    <property type="molecule type" value="Genomic_DNA"/>
</dbReference>
<keyword evidence="12" id="KW-1185">Reference proteome</keyword>
<keyword evidence="5" id="KW-0106">Calcium</keyword>
<dbReference type="InterPro" id="IPR051360">
    <property type="entry name" value="Neuronal_Pentraxin_Related"/>
</dbReference>
<gene>
    <name evidence="11" type="ORF">OSTQU699_LOCUS5429</name>
</gene>
<dbReference type="Pfam" id="PF00354">
    <property type="entry name" value="Pentaxin"/>
    <property type="match status" value="2"/>
</dbReference>
<keyword evidence="9" id="KW-0812">Transmembrane</keyword>
<evidence type="ECO:0000256" key="2">
    <source>
        <dbReference type="ARBA" id="ARBA00022723"/>
    </source>
</evidence>
<name>A0A8S1IYP7_9CHLO</name>
<evidence type="ECO:0000256" key="3">
    <source>
        <dbReference type="ARBA" id="ARBA00022729"/>
    </source>
</evidence>
<comment type="caution">
    <text evidence="11">The sequence shown here is derived from an EMBL/GenBank/DDBJ whole genome shotgun (WGS) entry which is preliminary data.</text>
</comment>
<evidence type="ECO:0000256" key="4">
    <source>
        <dbReference type="ARBA" id="ARBA00022737"/>
    </source>
</evidence>
<feature type="domain" description="Pentraxin (PTX)" evidence="10">
    <location>
        <begin position="426"/>
        <end position="646"/>
    </location>
</feature>
<keyword evidence="4" id="KW-0677">Repeat</keyword>
<evidence type="ECO:0000256" key="7">
    <source>
        <dbReference type="ARBA" id="ARBA00023180"/>
    </source>
</evidence>
<dbReference type="AlphaFoldDB" id="A0A8S1IYP7"/>
<dbReference type="PANTHER" id="PTHR19277:SF125">
    <property type="entry name" value="B6"/>
    <property type="match status" value="1"/>
</dbReference>
<dbReference type="SMART" id="SM00159">
    <property type="entry name" value="PTX"/>
    <property type="match status" value="1"/>
</dbReference>
<keyword evidence="9" id="KW-0472">Membrane</keyword>
<accession>A0A8S1IYP7</accession>
<feature type="transmembrane region" description="Helical" evidence="9">
    <location>
        <begin position="722"/>
        <end position="744"/>
    </location>
</feature>
<dbReference type="PANTHER" id="PTHR19277">
    <property type="entry name" value="PENTRAXIN"/>
    <property type="match status" value="1"/>
</dbReference>
<evidence type="ECO:0000313" key="12">
    <source>
        <dbReference type="Proteomes" id="UP000708148"/>
    </source>
</evidence>
<evidence type="ECO:0000256" key="6">
    <source>
        <dbReference type="ARBA" id="ARBA00023157"/>
    </source>
</evidence>
<keyword evidence="9" id="KW-1133">Transmembrane helix</keyword>
<dbReference type="OrthoDB" id="89765at2759"/>
<dbReference type="InterPro" id="IPR001759">
    <property type="entry name" value="PTX_dom"/>
</dbReference>
<evidence type="ECO:0000259" key="10">
    <source>
        <dbReference type="SMART" id="SM00159"/>
    </source>
</evidence>
<keyword evidence="7" id="KW-0325">Glycoprotein</keyword>